<dbReference type="Proteomes" id="UP000268094">
    <property type="component" value="Unassembled WGS sequence"/>
</dbReference>
<dbReference type="InterPro" id="IPR036259">
    <property type="entry name" value="MFS_trans_sf"/>
</dbReference>
<feature type="transmembrane region" description="Helical" evidence="6">
    <location>
        <begin position="86"/>
        <end position="106"/>
    </location>
</feature>
<keyword evidence="9" id="KW-1185">Reference proteome</keyword>
<feature type="transmembrane region" description="Helical" evidence="6">
    <location>
        <begin position="255"/>
        <end position="271"/>
    </location>
</feature>
<dbReference type="InterPro" id="IPR001958">
    <property type="entry name" value="Tet-R_TetA/multi-R_MdtG-like"/>
</dbReference>
<dbReference type="NCBIfam" id="NF038077">
    <property type="entry name" value="MFS_export_MxcK"/>
    <property type="match status" value="1"/>
</dbReference>
<keyword evidence="5 6" id="KW-0472">Membrane</keyword>
<feature type="transmembrane region" description="Helical" evidence="6">
    <location>
        <begin position="172"/>
        <end position="190"/>
    </location>
</feature>
<evidence type="ECO:0000259" key="7">
    <source>
        <dbReference type="PROSITE" id="PS50850"/>
    </source>
</evidence>
<dbReference type="InterPro" id="IPR020846">
    <property type="entry name" value="MFS_dom"/>
</dbReference>
<keyword evidence="2" id="KW-1003">Cell membrane</keyword>
<feature type="transmembrane region" description="Helical" evidence="6">
    <location>
        <begin position="344"/>
        <end position="366"/>
    </location>
</feature>
<feature type="transmembrane region" description="Helical" evidence="6">
    <location>
        <begin position="372"/>
        <end position="398"/>
    </location>
</feature>
<dbReference type="GO" id="GO:0005886">
    <property type="term" value="C:plasma membrane"/>
    <property type="evidence" value="ECO:0007669"/>
    <property type="project" value="UniProtKB-SubCell"/>
</dbReference>
<protein>
    <submittedName>
        <fullName evidence="8">MFS transporter</fullName>
    </submittedName>
</protein>
<organism evidence="8 9">
    <name type="scientific">Corallococcus terminator</name>
    <dbReference type="NCBI Taxonomy" id="2316733"/>
    <lineage>
        <taxon>Bacteria</taxon>
        <taxon>Pseudomonadati</taxon>
        <taxon>Myxococcota</taxon>
        <taxon>Myxococcia</taxon>
        <taxon>Myxococcales</taxon>
        <taxon>Cystobacterineae</taxon>
        <taxon>Myxococcaceae</taxon>
        <taxon>Corallococcus</taxon>
    </lineage>
</organism>
<dbReference type="InterPro" id="IPR050189">
    <property type="entry name" value="MFS_Efflux_Transporters"/>
</dbReference>
<evidence type="ECO:0000256" key="6">
    <source>
        <dbReference type="SAM" id="Phobius"/>
    </source>
</evidence>
<keyword evidence="4 6" id="KW-1133">Transmembrane helix</keyword>
<dbReference type="CDD" id="cd17324">
    <property type="entry name" value="MFS_NepI_like"/>
    <property type="match status" value="1"/>
</dbReference>
<gene>
    <name evidence="8" type="ORF">D7V88_00030</name>
</gene>
<feature type="transmembrane region" description="Helical" evidence="6">
    <location>
        <begin position="283"/>
        <end position="302"/>
    </location>
</feature>
<dbReference type="OrthoDB" id="9812221at2"/>
<dbReference type="Gene3D" id="1.20.1250.20">
    <property type="entry name" value="MFS general substrate transporter like domains"/>
    <property type="match status" value="1"/>
</dbReference>
<feature type="transmembrane region" description="Helical" evidence="6">
    <location>
        <begin position="144"/>
        <end position="166"/>
    </location>
</feature>
<feature type="transmembrane region" description="Helical" evidence="6">
    <location>
        <begin position="217"/>
        <end position="243"/>
    </location>
</feature>
<dbReference type="Pfam" id="PF07690">
    <property type="entry name" value="MFS_1"/>
    <property type="match status" value="1"/>
</dbReference>
<dbReference type="PROSITE" id="PS50850">
    <property type="entry name" value="MFS"/>
    <property type="match status" value="1"/>
</dbReference>
<feature type="transmembrane region" description="Helical" evidence="6">
    <location>
        <begin position="308"/>
        <end position="332"/>
    </location>
</feature>
<dbReference type="PRINTS" id="PR01035">
    <property type="entry name" value="TCRTETA"/>
</dbReference>
<keyword evidence="3 6" id="KW-0812">Transmembrane</keyword>
<evidence type="ECO:0000313" key="8">
    <source>
        <dbReference type="EMBL" id="RKG94143.1"/>
    </source>
</evidence>
<comment type="caution">
    <text evidence="8">The sequence shown here is derived from an EMBL/GenBank/DDBJ whole genome shotgun (WGS) entry which is preliminary data.</text>
</comment>
<dbReference type="RefSeq" id="WP_120538512.1">
    <property type="nucleotide sequence ID" value="NZ_RAVZ01000001.1"/>
</dbReference>
<dbReference type="SUPFAM" id="SSF103473">
    <property type="entry name" value="MFS general substrate transporter"/>
    <property type="match status" value="1"/>
</dbReference>
<dbReference type="PANTHER" id="PTHR43124">
    <property type="entry name" value="PURINE EFFLUX PUMP PBUE"/>
    <property type="match status" value="1"/>
</dbReference>
<name>A0A3A8JX38_9BACT</name>
<dbReference type="GO" id="GO:0022857">
    <property type="term" value="F:transmembrane transporter activity"/>
    <property type="evidence" value="ECO:0007669"/>
    <property type="project" value="InterPro"/>
</dbReference>
<proteinExistence type="predicted"/>
<feature type="transmembrane region" description="Helical" evidence="6">
    <location>
        <begin position="16"/>
        <end position="34"/>
    </location>
</feature>
<evidence type="ECO:0000256" key="5">
    <source>
        <dbReference type="ARBA" id="ARBA00023136"/>
    </source>
</evidence>
<evidence type="ECO:0000256" key="4">
    <source>
        <dbReference type="ARBA" id="ARBA00022989"/>
    </source>
</evidence>
<dbReference type="EMBL" id="RAVZ01000001">
    <property type="protein sequence ID" value="RKG94143.1"/>
    <property type="molecule type" value="Genomic_DNA"/>
</dbReference>
<reference evidence="9" key="1">
    <citation type="submission" date="2018-09" db="EMBL/GenBank/DDBJ databases">
        <authorList>
            <person name="Livingstone P.G."/>
            <person name="Whitworth D.E."/>
        </authorList>
    </citation>
    <scope>NUCLEOTIDE SEQUENCE [LARGE SCALE GENOMIC DNA]</scope>
    <source>
        <strain evidence="9">CA054A</strain>
    </source>
</reference>
<feature type="domain" description="Major facilitator superfamily (MFS) profile" evidence="7">
    <location>
        <begin position="16"/>
        <end position="403"/>
    </location>
</feature>
<feature type="transmembrane region" description="Helical" evidence="6">
    <location>
        <begin position="112"/>
        <end position="132"/>
    </location>
</feature>
<evidence type="ECO:0000256" key="2">
    <source>
        <dbReference type="ARBA" id="ARBA00022475"/>
    </source>
</evidence>
<dbReference type="PANTHER" id="PTHR43124:SF10">
    <property type="entry name" value="PURINE EFFLUX PUMP PBUE"/>
    <property type="match status" value="1"/>
</dbReference>
<sequence>MTVLSVPSPVARERTLLWLLAAVQFTHVVDFMMLMPLGPLLMQRLDLSATRFGALVSAYTLASAAMGVLGVFWLDRLERKRTLLMLYAGFITATLLCGAATGAVGLLVARTVAGACAGLMGAVVIAIVSDVVPAERRGQAIGTVMTAYALSAVAGVPLGLGLANLWGWRSPFVVLAAVAGLVWLLLLRFLPRVDGHLARAPGAGDASSPASVFTPRLALGWVLTFTVVFASFLLIPYLGAFMVGNLGLSLSELPWVYLAGGAATLLSSRWIGGLADRLGPARVLAGLLVFTMVPHLLFTHLPPSPLPVVALVFVVFMTLTSGRAIPTMALVASRVPPVLRGRYLAVNMAASDGASGLAAWMGGLLLTTASDGALIGFGPLGFFAVGISALALGLLWVFAGRAVPVSATPAS</sequence>
<evidence type="ECO:0000256" key="3">
    <source>
        <dbReference type="ARBA" id="ARBA00022692"/>
    </source>
</evidence>
<evidence type="ECO:0000256" key="1">
    <source>
        <dbReference type="ARBA" id="ARBA00004651"/>
    </source>
</evidence>
<comment type="subcellular location">
    <subcellularLocation>
        <location evidence="1">Cell membrane</location>
        <topology evidence="1">Multi-pass membrane protein</topology>
    </subcellularLocation>
</comment>
<dbReference type="InterPro" id="IPR011701">
    <property type="entry name" value="MFS"/>
</dbReference>
<feature type="transmembrane region" description="Helical" evidence="6">
    <location>
        <begin position="54"/>
        <end position="74"/>
    </location>
</feature>
<dbReference type="AlphaFoldDB" id="A0A3A8JX38"/>
<accession>A0A3A8JX38</accession>
<evidence type="ECO:0000313" key="9">
    <source>
        <dbReference type="Proteomes" id="UP000268094"/>
    </source>
</evidence>